<gene>
    <name evidence="4" type="ORF">LJD61_18245</name>
</gene>
<dbReference type="EC" id="3.4.21.53" evidence="2"/>
<sequence length="797" mass="90405">MSRYRELEVDELTNRCRCEELGFQTTEELEPLDGIIGQERAVSSMEFGLTIKREGYNIFVAGLTGTGRSSYTRSIAKKIAETEKTPEDWCYVYNFRNPDRPIAINLPSGTGNTFVKDMKKLVKMLRMKIPKAFEGEEYEKQKSEILQAFQDESSDIMESFNKYAQDQGFMLKRSEQGLLTIPVADGKPMEEGDFINLDVSKRKEIEEKSYIVQKKLMEYLKQVRDMEKSARDKVEQLEGKIALITVEQPVRELIEKYSEFKNVVSYLKAVQKDMIQNIEDFRKTDKKKEEEIDILEKINAKDFTLKYKVNPIIDNRETKGAPVVFEPHPKYYNLLGRIDYESNMGVVTTDFTKIKPGSIHAANGGYLIINMSDIAKSPESWDGLKRALKNKSIAIENIFTNTGLVSGGLKPEPIPLNLKVILLGNSYLYQMLFSYDEDFRKLFKIKADFDMEMVSSPENIDKYSRFISSHCREKNLMHFDCTAVAYIIDYSRRLADHKHKLSTRFNDIVEILYEADAWARIAASDIVRDAHVKKAIEQKRYRSGRVEEKLQELIDTGVILISTADTMVGQVNGLSVMDMGDYAFGKPSRVTATTFAGDKGITNIEREVEMSGSIHDKGVLILSGYLGEKFAQEFPLTLSAHICFEQLYDGVEGDSASSTELYALLSSLSDVPIKQYIAVTGSVNQKGKIQPIGGVNEKIEGFFQSCKHKGLKGNEGVIIPHQNVDNLMLNDEVIEAIEKGLFHIYPIADVEEGIEILTDIPAGKADEDGNYPEGTLYRLVQKKIEKYARLVEEFDGE</sequence>
<dbReference type="EMBL" id="JAJEKE010000023">
    <property type="protein sequence ID" value="MCQ1531457.1"/>
    <property type="molecule type" value="Genomic_DNA"/>
</dbReference>
<dbReference type="PROSITE" id="PS51786">
    <property type="entry name" value="LON_PROTEOLYTIC"/>
    <property type="match status" value="1"/>
</dbReference>
<dbReference type="InterPro" id="IPR027417">
    <property type="entry name" value="P-loop_NTPase"/>
</dbReference>
<organism evidence="4 5">
    <name type="scientific">Lutispora saccharofermentans</name>
    <dbReference type="NCBI Taxonomy" id="3024236"/>
    <lineage>
        <taxon>Bacteria</taxon>
        <taxon>Bacillati</taxon>
        <taxon>Bacillota</taxon>
        <taxon>Clostridia</taxon>
        <taxon>Lutisporales</taxon>
        <taxon>Lutisporaceae</taxon>
        <taxon>Lutispora</taxon>
    </lineage>
</organism>
<evidence type="ECO:0000313" key="4">
    <source>
        <dbReference type="EMBL" id="MCQ1531457.1"/>
    </source>
</evidence>
<dbReference type="PANTHER" id="PTHR10046">
    <property type="entry name" value="ATP DEPENDENT LON PROTEASE FAMILY MEMBER"/>
    <property type="match status" value="1"/>
</dbReference>
<comment type="caution">
    <text evidence="4">The sequence shown here is derived from an EMBL/GenBank/DDBJ whole genome shotgun (WGS) entry which is preliminary data.</text>
</comment>
<feature type="active site" evidence="2">
    <location>
        <position position="655"/>
    </location>
</feature>
<dbReference type="InterPro" id="IPR008269">
    <property type="entry name" value="Lon_proteolytic"/>
</dbReference>
<proteinExistence type="inferred from homology"/>
<dbReference type="Pfam" id="PF20437">
    <property type="entry name" value="LonC_helical"/>
    <property type="match status" value="1"/>
</dbReference>
<dbReference type="SUPFAM" id="SSF52540">
    <property type="entry name" value="P-loop containing nucleoside triphosphate hydrolases"/>
    <property type="match status" value="1"/>
</dbReference>
<dbReference type="InterPro" id="IPR014721">
    <property type="entry name" value="Ribsml_uS5_D2-typ_fold_subgr"/>
</dbReference>
<dbReference type="InterPro" id="IPR046844">
    <property type="entry name" value="Lon-like_helical"/>
</dbReference>
<dbReference type="RefSeq" id="WP_255228996.1">
    <property type="nucleotide sequence ID" value="NZ_JAJEKE010000023.1"/>
</dbReference>
<dbReference type="InterPro" id="IPR046843">
    <property type="entry name" value="LonB_AAA-LID"/>
</dbReference>
<dbReference type="Gene3D" id="3.40.50.300">
    <property type="entry name" value="P-loop containing nucleotide triphosphate hydrolases"/>
    <property type="match status" value="2"/>
</dbReference>
<reference evidence="4 5" key="1">
    <citation type="submission" date="2021-10" db="EMBL/GenBank/DDBJ databases">
        <title>Lutispora strain m25 sp. nov., a thermophilic, non-spore-forming bacterium isolated from a lab-scale methanogenic bioreactor digesting anaerobic sludge.</title>
        <authorList>
            <person name="El Houari A."/>
            <person name="Mcdonald J."/>
        </authorList>
    </citation>
    <scope>NUCLEOTIDE SEQUENCE [LARGE SCALE GENOMIC DNA]</scope>
    <source>
        <strain evidence="5">m25</strain>
    </source>
</reference>
<dbReference type="Pfam" id="PF13654">
    <property type="entry name" value="AAA_32"/>
    <property type="match status" value="1"/>
</dbReference>
<dbReference type="Gene3D" id="3.30.230.10">
    <property type="match status" value="1"/>
</dbReference>
<evidence type="ECO:0000256" key="1">
    <source>
        <dbReference type="ARBA" id="ARBA00022670"/>
    </source>
</evidence>
<keyword evidence="2" id="KW-0720">Serine protease</keyword>
<keyword evidence="1 2" id="KW-0645">Protease</keyword>
<dbReference type="SUPFAM" id="SSF54211">
    <property type="entry name" value="Ribosomal protein S5 domain 2-like"/>
    <property type="match status" value="1"/>
</dbReference>
<evidence type="ECO:0000256" key="2">
    <source>
        <dbReference type="PROSITE-ProRule" id="PRU01122"/>
    </source>
</evidence>
<keyword evidence="5" id="KW-1185">Reference proteome</keyword>
<evidence type="ECO:0000259" key="3">
    <source>
        <dbReference type="PROSITE" id="PS51786"/>
    </source>
</evidence>
<comment type="similarity">
    <text evidence="2">Belongs to the peptidase S16 family.</text>
</comment>
<dbReference type="InterPro" id="IPR027065">
    <property type="entry name" value="Lon_Prtase"/>
</dbReference>
<evidence type="ECO:0000313" key="5">
    <source>
        <dbReference type="Proteomes" id="UP001651880"/>
    </source>
</evidence>
<comment type="catalytic activity">
    <reaction evidence="2">
        <text>Hydrolysis of proteins in presence of ATP.</text>
        <dbReference type="EC" id="3.4.21.53"/>
    </reaction>
</comment>
<dbReference type="Pfam" id="PF05362">
    <property type="entry name" value="Lon_C"/>
    <property type="match status" value="1"/>
</dbReference>
<name>A0ABT1NJT3_9FIRM</name>
<dbReference type="Proteomes" id="UP001651880">
    <property type="component" value="Unassembled WGS sequence"/>
</dbReference>
<keyword evidence="2" id="KW-0378">Hydrolase</keyword>
<protein>
    <recommendedName>
        <fullName evidence="2">endopeptidase La</fullName>
        <ecNumber evidence="2">3.4.21.53</ecNumber>
    </recommendedName>
</protein>
<dbReference type="Pfam" id="PF20436">
    <property type="entry name" value="LonB_AAA-LID"/>
    <property type="match status" value="1"/>
</dbReference>
<accession>A0ABT1NJT3</accession>
<feature type="domain" description="Lon proteolytic" evidence="3">
    <location>
        <begin position="565"/>
        <end position="760"/>
    </location>
</feature>
<dbReference type="PRINTS" id="PR00830">
    <property type="entry name" value="ENDOLAPTASE"/>
</dbReference>
<dbReference type="Gene3D" id="1.10.8.60">
    <property type="match status" value="1"/>
</dbReference>
<dbReference type="InterPro" id="IPR020568">
    <property type="entry name" value="Ribosomal_Su5_D2-typ_SF"/>
</dbReference>
<feature type="active site" evidence="2">
    <location>
        <position position="698"/>
    </location>
</feature>
<dbReference type="InterPro" id="IPR041699">
    <property type="entry name" value="AAA_32"/>
</dbReference>